<comment type="caution">
    <text evidence="1">The sequence shown here is derived from an EMBL/GenBank/DDBJ whole genome shotgun (WGS) entry which is preliminary data.</text>
</comment>
<dbReference type="OrthoDB" id="734129at2759"/>
<evidence type="ECO:0000313" key="2">
    <source>
        <dbReference type="Proteomes" id="UP000286415"/>
    </source>
</evidence>
<organism evidence="1 2">
    <name type="scientific">Clonorchis sinensis</name>
    <name type="common">Chinese liver fluke</name>
    <dbReference type="NCBI Taxonomy" id="79923"/>
    <lineage>
        <taxon>Eukaryota</taxon>
        <taxon>Metazoa</taxon>
        <taxon>Spiralia</taxon>
        <taxon>Lophotrochozoa</taxon>
        <taxon>Platyhelminthes</taxon>
        <taxon>Trematoda</taxon>
        <taxon>Digenea</taxon>
        <taxon>Opisthorchiida</taxon>
        <taxon>Opisthorchiata</taxon>
        <taxon>Opisthorchiidae</taxon>
        <taxon>Clonorchis</taxon>
    </lineage>
</organism>
<protein>
    <submittedName>
        <fullName evidence="1">Uncharacterized protein</fullName>
    </submittedName>
</protein>
<keyword evidence="2" id="KW-1185">Reference proteome</keyword>
<accession>A0A419PQ09</accession>
<reference evidence="1 2" key="1">
    <citation type="journal article" date="2018" name="Biotechnol. Adv.">
        <title>Improved genomic resources and new bioinformatic workflow for the carcinogenic parasite Clonorchis sinensis: Biotechnological implications.</title>
        <authorList>
            <person name="Wang D."/>
            <person name="Korhonen P.K."/>
            <person name="Gasser R.B."/>
            <person name="Young N.D."/>
        </authorList>
    </citation>
    <scope>NUCLEOTIDE SEQUENCE [LARGE SCALE GENOMIC DNA]</scope>
    <source>
        <strain evidence="1">Cs-k2</strain>
    </source>
</reference>
<sequence>MAQWLKREFTDRKVRGSNPTSASRLPLYRLGHCASLRDRSTTKQLSKSEMHSFATQFGFTRDSPGTQLNLSCYDIRDIVIHVYSTTHKFAENSSAAHDRFRPSWGSSGRRSPRVSVNLMLYLKTNCTELAKYPHLQTNFAF</sequence>
<dbReference type="EMBL" id="NIRI02000042">
    <property type="protein sequence ID" value="KAG5451145.1"/>
    <property type="molecule type" value="Genomic_DNA"/>
</dbReference>
<proteinExistence type="predicted"/>
<dbReference type="AlphaFoldDB" id="A0A419PQ09"/>
<reference evidence="1 2" key="2">
    <citation type="journal article" date="2021" name="Genomics">
        <title>High-quality reference genome for Clonorchis sinensis.</title>
        <authorList>
            <person name="Young N.D."/>
            <person name="Stroehlein A.J."/>
            <person name="Kinkar L."/>
            <person name="Wang T."/>
            <person name="Sohn W.M."/>
            <person name="Chang B.C.H."/>
            <person name="Kaur P."/>
            <person name="Weisz D."/>
            <person name="Dudchenko O."/>
            <person name="Aiden E.L."/>
            <person name="Korhonen P.K."/>
            <person name="Gasser R.B."/>
        </authorList>
    </citation>
    <scope>NUCLEOTIDE SEQUENCE [LARGE SCALE GENOMIC DNA]</scope>
    <source>
        <strain evidence="1">Cs-k2</strain>
    </source>
</reference>
<evidence type="ECO:0000313" key="1">
    <source>
        <dbReference type="EMBL" id="KAG5451145.1"/>
    </source>
</evidence>
<dbReference type="Proteomes" id="UP000286415">
    <property type="component" value="Unassembled WGS sequence"/>
</dbReference>
<dbReference type="STRING" id="79923.A0A419PQ09"/>
<gene>
    <name evidence="1" type="ORF">CSKR_102686</name>
</gene>
<name>A0A419PQ09_CLOSI</name>
<dbReference type="InParanoid" id="A0A419PQ09"/>